<dbReference type="STRING" id="861299.J421_2972"/>
<protein>
    <recommendedName>
        <fullName evidence="4">Lipoprotein</fullName>
    </recommendedName>
</protein>
<accession>W0RHA8</accession>
<dbReference type="EMBL" id="CP007128">
    <property type="protein sequence ID" value="AHG90509.1"/>
    <property type="molecule type" value="Genomic_DNA"/>
</dbReference>
<dbReference type="HOGENOM" id="CLU_1784068_0_0_0"/>
<evidence type="ECO:0008006" key="4">
    <source>
        <dbReference type="Google" id="ProtNLM"/>
    </source>
</evidence>
<reference evidence="2 3" key="1">
    <citation type="journal article" date="2014" name="Genome Announc.">
        <title>Genome Sequence and Methylome of Soil Bacterium Gemmatirosa kalamazoonensis KBS708T, a Member of the Rarely Cultivated Gemmatimonadetes Phylum.</title>
        <authorList>
            <person name="Debruyn J.M."/>
            <person name="Radosevich M."/>
            <person name="Wommack K.E."/>
            <person name="Polson S.W."/>
            <person name="Hauser L.J."/>
            <person name="Fawaz M.N."/>
            <person name="Korlach J."/>
            <person name="Tsai Y.C."/>
        </authorList>
    </citation>
    <scope>NUCLEOTIDE SEQUENCE [LARGE SCALE GENOMIC DNA]</scope>
    <source>
        <strain evidence="2 3">KBS708</strain>
    </source>
</reference>
<sequence>MGKIVASVAATAAILLAACRTAPAVGGAGAPSATGAVQEFLAAAHAGDVRTMASLFGTSSGPISSRDDANTVEKRMRALQCYLTHDSAQVVDDRPGNSGPGRQLEVELRQRGLVRRTTFTAVPGPHDRWYVESFDIAKVTDLCHP</sequence>
<dbReference type="KEGG" id="gba:J421_2972"/>
<proteinExistence type="predicted"/>
<feature type="chain" id="PRO_5004794987" description="Lipoprotein" evidence="1">
    <location>
        <begin position="25"/>
        <end position="145"/>
    </location>
</feature>
<evidence type="ECO:0000256" key="1">
    <source>
        <dbReference type="SAM" id="SignalP"/>
    </source>
</evidence>
<keyword evidence="3" id="KW-1185">Reference proteome</keyword>
<gene>
    <name evidence="2" type="ORF">J421_2972</name>
</gene>
<dbReference type="eggNOG" id="ENOG502ZM6A">
    <property type="taxonomic scope" value="Bacteria"/>
</dbReference>
<organism evidence="2 3">
    <name type="scientific">Gemmatirosa kalamazoonensis</name>
    <dbReference type="NCBI Taxonomy" id="861299"/>
    <lineage>
        <taxon>Bacteria</taxon>
        <taxon>Pseudomonadati</taxon>
        <taxon>Gemmatimonadota</taxon>
        <taxon>Gemmatimonadia</taxon>
        <taxon>Gemmatimonadales</taxon>
        <taxon>Gemmatimonadaceae</taxon>
        <taxon>Gemmatirosa</taxon>
    </lineage>
</organism>
<keyword evidence="1" id="KW-0732">Signal</keyword>
<dbReference type="PROSITE" id="PS51257">
    <property type="entry name" value="PROKAR_LIPOPROTEIN"/>
    <property type="match status" value="1"/>
</dbReference>
<dbReference type="Proteomes" id="UP000019151">
    <property type="component" value="Chromosome"/>
</dbReference>
<dbReference type="RefSeq" id="WP_148306336.1">
    <property type="nucleotide sequence ID" value="NZ_CP007128.1"/>
</dbReference>
<dbReference type="InParanoid" id="W0RHA8"/>
<dbReference type="AlphaFoldDB" id="W0RHA8"/>
<name>W0RHA8_9BACT</name>
<evidence type="ECO:0000313" key="2">
    <source>
        <dbReference type="EMBL" id="AHG90509.1"/>
    </source>
</evidence>
<evidence type="ECO:0000313" key="3">
    <source>
        <dbReference type="Proteomes" id="UP000019151"/>
    </source>
</evidence>
<feature type="signal peptide" evidence="1">
    <location>
        <begin position="1"/>
        <end position="24"/>
    </location>
</feature>